<dbReference type="Proteomes" id="UP000294581">
    <property type="component" value="Unassembled WGS sequence"/>
</dbReference>
<evidence type="ECO:0000313" key="2">
    <source>
        <dbReference type="Proteomes" id="UP000294581"/>
    </source>
</evidence>
<reference evidence="1 2" key="1">
    <citation type="submission" date="2019-03" db="EMBL/GenBank/DDBJ databases">
        <title>Genomic Encyclopedia of Type Strains, Phase IV (KMG-IV): sequencing the most valuable type-strain genomes for metagenomic binning, comparative biology and taxonomic classification.</title>
        <authorList>
            <person name="Goeker M."/>
        </authorList>
    </citation>
    <scope>NUCLEOTIDE SEQUENCE [LARGE SCALE GENOMIC DNA]</scope>
    <source>
        <strain evidence="1 2">DSM 17974</strain>
    </source>
</reference>
<dbReference type="AlphaFoldDB" id="A0A4R8LCT4"/>
<name>A0A4R8LCT4_9BACL</name>
<keyword evidence="2" id="KW-1185">Reference proteome</keyword>
<sequence>MERVEYVDRVKHVWSEYRTNDEELAFALGIEEEAESVDVSTKDGATNVTVFTTEAVYHFGTFRADYVGHASRSLVELLKHFRINLPIEYVVAHQTFHIYLTGGKIVAGEREYTIALRSGGYELVEHVQWQMSSTVLDTVLRLASEYEVSAVEIVESSVGAFYTLLSLANEYQVEPDVVISLLTQMIKQDSPAEDKSTEQYSDEPEILV</sequence>
<dbReference type="RefSeq" id="WP_243835199.1">
    <property type="nucleotide sequence ID" value="NZ_SORF01000022.1"/>
</dbReference>
<comment type="caution">
    <text evidence="1">The sequence shown here is derived from an EMBL/GenBank/DDBJ whole genome shotgun (WGS) entry which is preliminary data.</text>
</comment>
<accession>A0A4R8LCT4</accession>
<gene>
    <name evidence="1" type="ORF">C7445_12218</name>
</gene>
<evidence type="ECO:0000313" key="1">
    <source>
        <dbReference type="EMBL" id="TDY40355.1"/>
    </source>
</evidence>
<dbReference type="EMBL" id="SORF01000022">
    <property type="protein sequence ID" value="TDY40355.1"/>
    <property type="molecule type" value="Genomic_DNA"/>
</dbReference>
<organism evidence="1 2">
    <name type="scientific">Alicyclobacillus sacchari</name>
    <dbReference type="NCBI Taxonomy" id="392010"/>
    <lineage>
        <taxon>Bacteria</taxon>
        <taxon>Bacillati</taxon>
        <taxon>Bacillota</taxon>
        <taxon>Bacilli</taxon>
        <taxon>Bacillales</taxon>
        <taxon>Alicyclobacillaceae</taxon>
        <taxon>Alicyclobacillus</taxon>
    </lineage>
</organism>
<protein>
    <submittedName>
        <fullName evidence="1">Uncharacterized protein</fullName>
    </submittedName>
</protein>
<proteinExistence type="predicted"/>